<protein>
    <recommendedName>
        <fullName evidence="4">EamA domain-containing protein</fullName>
    </recommendedName>
</protein>
<feature type="transmembrane region" description="Helical" evidence="1">
    <location>
        <begin position="32"/>
        <end position="50"/>
    </location>
</feature>
<dbReference type="RefSeq" id="WP_306680486.1">
    <property type="nucleotide sequence ID" value="NZ_JAVDBT010000008.1"/>
</dbReference>
<keyword evidence="1" id="KW-1133">Transmembrane helix</keyword>
<dbReference type="InterPro" id="IPR037185">
    <property type="entry name" value="EmrE-like"/>
</dbReference>
<dbReference type="Proteomes" id="UP001239680">
    <property type="component" value="Unassembled WGS sequence"/>
</dbReference>
<accession>A0ABU0W003</accession>
<reference evidence="2 3" key="1">
    <citation type="submission" date="2023-08" db="EMBL/GenBank/DDBJ databases">
        <title>Characterization of two Paracoccaceae strains isolated from Phycosphere and proposal of Xinfangfangia lacusdiani sp. nov.</title>
        <authorList>
            <person name="Deng Y."/>
            <person name="Zhang Y.Q."/>
        </authorList>
    </citation>
    <scope>NUCLEOTIDE SEQUENCE [LARGE SCALE GENOMIC DNA]</scope>
    <source>
        <strain evidence="2 3">CPCC 101601</strain>
    </source>
</reference>
<dbReference type="EMBL" id="JAVDBT010000008">
    <property type="protein sequence ID" value="MDQ2066775.1"/>
    <property type="molecule type" value="Genomic_DNA"/>
</dbReference>
<dbReference type="Gene3D" id="1.10.3730.20">
    <property type="match status" value="1"/>
</dbReference>
<keyword evidence="1" id="KW-0472">Membrane</keyword>
<comment type="caution">
    <text evidence="2">The sequence shown here is derived from an EMBL/GenBank/DDBJ whole genome shotgun (WGS) entry which is preliminary data.</text>
</comment>
<keyword evidence="1" id="KW-0812">Transmembrane</keyword>
<sequence length="111" mass="11673">MSSATLFPLIGACLIFLTAASAMRGYVGQGALWMLLASLALYVFGNLLMIRIMREGGMALAISITSVVQLILATLVAVFIFAERPTGLQWGGIALGVLAVAMILWPSGRAT</sequence>
<gene>
    <name evidence="2" type="ORF">Q9295_10335</name>
</gene>
<proteinExistence type="predicted"/>
<evidence type="ECO:0008006" key="4">
    <source>
        <dbReference type="Google" id="ProtNLM"/>
    </source>
</evidence>
<organism evidence="2 3">
    <name type="scientific">Pseudogemmobacter lacusdianii</name>
    <dbReference type="NCBI Taxonomy" id="3069608"/>
    <lineage>
        <taxon>Bacteria</taxon>
        <taxon>Pseudomonadati</taxon>
        <taxon>Pseudomonadota</taxon>
        <taxon>Alphaproteobacteria</taxon>
        <taxon>Rhodobacterales</taxon>
        <taxon>Paracoccaceae</taxon>
        <taxon>Pseudogemmobacter</taxon>
    </lineage>
</organism>
<keyword evidence="3" id="KW-1185">Reference proteome</keyword>
<evidence type="ECO:0000313" key="2">
    <source>
        <dbReference type="EMBL" id="MDQ2066775.1"/>
    </source>
</evidence>
<feature type="transmembrane region" description="Helical" evidence="1">
    <location>
        <begin position="88"/>
        <end position="105"/>
    </location>
</feature>
<evidence type="ECO:0000313" key="3">
    <source>
        <dbReference type="Proteomes" id="UP001239680"/>
    </source>
</evidence>
<evidence type="ECO:0000256" key="1">
    <source>
        <dbReference type="SAM" id="Phobius"/>
    </source>
</evidence>
<name>A0ABU0W003_9RHOB</name>
<dbReference type="SUPFAM" id="SSF103481">
    <property type="entry name" value="Multidrug resistance efflux transporter EmrE"/>
    <property type="match status" value="1"/>
</dbReference>
<feature type="transmembrane region" description="Helical" evidence="1">
    <location>
        <begin position="57"/>
        <end position="82"/>
    </location>
</feature>